<evidence type="ECO:0000313" key="3">
    <source>
        <dbReference type="Proteomes" id="UP000694843"/>
    </source>
</evidence>
<feature type="domain" description="Macro" evidence="2">
    <location>
        <begin position="212"/>
        <end position="342"/>
    </location>
</feature>
<dbReference type="Pfam" id="PF01661">
    <property type="entry name" value="Macro"/>
    <property type="match status" value="1"/>
</dbReference>
<dbReference type="OrthoDB" id="6133115at2759"/>
<dbReference type="InterPro" id="IPR043472">
    <property type="entry name" value="Macro_dom-like"/>
</dbReference>
<accession>A0A8B7NQ67</accession>
<dbReference type="AlphaFoldDB" id="A0A8B7NQ67"/>
<feature type="region of interest" description="Disordered" evidence="1">
    <location>
        <begin position="121"/>
        <end position="150"/>
    </location>
</feature>
<dbReference type="Proteomes" id="UP000694843">
    <property type="component" value="Unplaced"/>
</dbReference>
<evidence type="ECO:0000256" key="1">
    <source>
        <dbReference type="SAM" id="MobiDB-lite"/>
    </source>
</evidence>
<feature type="compositionally biased region" description="Low complexity" evidence="1">
    <location>
        <begin position="127"/>
        <end position="138"/>
    </location>
</feature>
<gene>
    <name evidence="4" type="primary">LOC108672130</name>
</gene>
<dbReference type="InterPro" id="IPR002589">
    <property type="entry name" value="Macro_dom"/>
</dbReference>
<dbReference type="GeneID" id="108672130"/>
<dbReference type="KEGG" id="hazt:108672130"/>
<dbReference type="SUPFAM" id="SSF52949">
    <property type="entry name" value="Macro domain-like"/>
    <property type="match status" value="1"/>
</dbReference>
<sequence>MFRVKMATKGRFNRGNIGDPSQTNVADNSSLEPAGIDHCEKDKLEQLFEKLTSTTLTGFPSAWDLMQELQSICGELVKSSFIHALPHEIASVIVHQREKPLEQLVNLAHDEMMFKFNKNPAVQANGSTTSSSNQTPTPKRNTNSSEVQYGPLATSSKKDWDMTSLPREKKQALYPSGYFFSMHDIPSWSDYARRNSWALAKSLEKCKHIPQLPKFAVDPSLNTKVSLFLGDITTLAIDCIVNAANASLLGGGGVDGAIHRAAGPRLRTECETLGRCRTGDAKITHGYQLPARTVIHTVGPTNGDRADLQNAYWSSLNLAREHKLRSIAFPCYLGNLVSARRR</sequence>
<proteinExistence type="predicted"/>
<dbReference type="PANTHER" id="PTHR11106:SF27">
    <property type="entry name" value="MACRO DOMAIN-CONTAINING PROTEIN"/>
    <property type="match status" value="1"/>
</dbReference>
<dbReference type="RefSeq" id="XP_018015246.1">
    <property type="nucleotide sequence ID" value="XM_018159757.1"/>
</dbReference>
<evidence type="ECO:0000313" key="4">
    <source>
        <dbReference type="RefSeq" id="XP_018015246.1"/>
    </source>
</evidence>
<dbReference type="PROSITE" id="PS51154">
    <property type="entry name" value="MACRO"/>
    <property type="match status" value="1"/>
</dbReference>
<reference evidence="4" key="1">
    <citation type="submission" date="2025-08" db="UniProtKB">
        <authorList>
            <consortium name="RefSeq"/>
        </authorList>
    </citation>
    <scope>IDENTIFICATION</scope>
    <source>
        <tissue evidence="4">Whole organism</tissue>
    </source>
</reference>
<dbReference type="SMART" id="SM00506">
    <property type="entry name" value="A1pp"/>
    <property type="match status" value="1"/>
</dbReference>
<evidence type="ECO:0000259" key="2">
    <source>
        <dbReference type="PROSITE" id="PS51154"/>
    </source>
</evidence>
<organism evidence="3 4">
    <name type="scientific">Hyalella azteca</name>
    <name type="common">Amphipod</name>
    <dbReference type="NCBI Taxonomy" id="294128"/>
    <lineage>
        <taxon>Eukaryota</taxon>
        <taxon>Metazoa</taxon>
        <taxon>Ecdysozoa</taxon>
        <taxon>Arthropoda</taxon>
        <taxon>Crustacea</taxon>
        <taxon>Multicrustacea</taxon>
        <taxon>Malacostraca</taxon>
        <taxon>Eumalacostraca</taxon>
        <taxon>Peracarida</taxon>
        <taxon>Amphipoda</taxon>
        <taxon>Senticaudata</taxon>
        <taxon>Talitrida</taxon>
        <taxon>Talitroidea</taxon>
        <taxon>Hyalellidae</taxon>
        <taxon>Hyalella</taxon>
    </lineage>
</organism>
<name>A0A8B7NQ67_HYAAZ</name>
<keyword evidence="3" id="KW-1185">Reference proteome</keyword>
<protein>
    <submittedName>
        <fullName evidence="4">ADP-ribose glycohydrolase MACROD1-like</fullName>
    </submittedName>
</protein>
<dbReference type="Gene3D" id="3.40.220.10">
    <property type="entry name" value="Leucine Aminopeptidase, subunit E, domain 1"/>
    <property type="match status" value="1"/>
</dbReference>
<dbReference type="PANTHER" id="PTHR11106">
    <property type="entry name" value="GANGLIOSIDE INDUCED DIFFERENTIATION ASSOCIATED PROTEIN 2-RELATED"/>
    <property type="match status" value="1"/>
</dbReference>